<accession>A0AAN7MDP5</accession>
<reference evidence="1 2" key="1">
    <citation type="journal article" date="2023" name="Hortic Res">
        <title>Pangenome of water caltrop reveals structural variations and asymmetric subgenome divergence after allopolyploidization.</title>
        <authorList>
            <person name="Zhang X."/>
            <person name="Chen Y."/>
            <person name="Wang L."/>
            <person name="Yuan Y."/>
            <person name="Fang M."/>
            <person name="Shi L."/>
            <person name="Lu R."/>
            <person name="Comes H.P."/>
            <person name="Ma Y."/>
            <person name="Chen Y."/>
            <person name="Huang G."/>
            <person name="Zhou Y."/>
            <person name="Zheng Z."/>
            <person name="Qiu Y."/>
        </authorList>
    </citation>
    <scope>NUCLEOTIDE SEQUENCE [LARGE SCALE GENOMIC DNA]</scope>
    <source>
        <strain evidence="1">F231</strain>
    </source>
</reference>
<organism evidence="1 2">
    <name type="scientific">Trapa natans</name>
    <name type="common">Water chestnut</name>
    <dbReference type="NCBI Taxonomy" id="22666"/>
    <lineage>
        <taxon>Eukaryota</taxon>
        <taxon>Viridiplantae</taxon>
        <taxon>Streptophyta</taxon>
        <taxon>Embryophyta</taxon>
        <taxon>Tracheophyta</taxon>
        <taxon>Spermatophyta</taxon>
        <taxon>Magnoliopsida</taxon>
        <taxon>eudicotyledons</taxon>
        <taxon>Gunneridae</taxon>
        <taxon>Pentapetalae</taxon>
        <taxon>rosids</taxon>
        <taxon>malvids</taxon>
        <taxon>Myrtales</taxon>
        <taxon>Lythraceae</taxon>
        <taxon>Trapa</taxon>
    </lineage>
</organism>
<evidence type="ECO:0000313" key="2">
    <source>
        <dbReference type="Proteomes" id="UP001346149"/>
    </source>
</evidence>
<dbReference type="EMBL" id="JAXQNO010000002">
    <property type="protein sequence ID" value="KAK4803307.1"/>
    <property type="molecule type" value="Genomic_DNA"/>
</dbReference>
<proteinExistence type="predicted"/>
<keyword evidence="2" id="KW-1185">Reference proteome</keyword>
<comment type="caution">
    <text evidence="1">The sequence shown here is derived from an EMBL/GenBank/DDBJ whole genome shotgun (WGS) entry which is preliminary data.</text>
</comment>
<sequence length="130" mass="14600">MENFALRFQLVRHISDGESPKPNGPDAEAWRGRTTELSLVKKDGSRSGSYHSLTIITTPNAPWGLYCLGFFNGVKRRKRLSTEARQSIPRRVEKLKSLLLSEGSACPVKTPTTVSWEMKSQSNLPKIVRD</sequence>
<name>A0AAN7MDP5_TRANT</name>
<gene>
    <name evidence="1" type="ORF">SAY86_001510</name>
</gene>
<dbReference type="Proteomes" id="UP001346149">
    <property type="component" value="Unassembled WGS sequence"/>
</dbReference>
<evidence type="ECO:0000313" key="1">
    <source>
        <dbReference type="EMBL" id="KAK4803307.1"/>
    </source>
</evidence>
<dbReference type="AlphaFoldDB" id="A0AAN7MDP5"/>
<protein>
    <submittedName>
        <fullName evidence="1">Uncharacterized protein</fullName>
    </submittedName>
</protein>